<organism evidence="5 6">
    <name type="scientific">Paraglomus occultum</name>
    <dbReference type="NCBI Taxonomy" id="144539"/>
    <lineage>
        <taxon>Eukaryota</taxon>
        <taxon>Fungi</taxon>
        <taxon>Fungi incertae sedis</taxon>
        <taxon>Mucoromycota</taxon>
        <taxon>Glomeromycotina</taxon>
        <taxon>Glomeromycetes</taxon>
        <taxon>Paraglomerales</taxon>
        <taxon>Paraglomeraceae</taxon>
        <taxon>Paraglomus</taxon>
    </lineage>
</organism>
<evidence type="ECO:0000259" key="4">
    <source>
        <dbReference type="PROSITE" id="PS50011"/>
    </source>
</evidence>
<accession>A0A9N9CU85</accession>
<comment type="caution">
    <text evidence="5">The sequence shown here is derived from an EMBL/GenBank/DDBJ whole genome shotgun (WGS) entry which is preliminary data.</text>
</comment>
<protein>
    <submittedName>
        <fullName evidence="5">1736_t:CDS:1</fullName>
    </submittedName>
</protein>
<dbReference type="GO" id="GO:0005829">
    <property type="term" value="C:cytosol"/>
    <property type="evidence" value="ECO:0007669"/>
    <property type="project" value="TreeGrafter"/>
</dbReference>
<name>A0A9N9CU85_9GLOM</name>
<evidence type="ECO:0000313" key="5">
    <source>
        <dbReference type="EMBL" id="CAG8612305.1"/>
    </source>
</evidence>
<dbReference type="InterPro" id="IPR000719">
    <property type="entry name" value="Prot_kinase_dom"/>
</dbReference>
<dbReference type="AlphaFoldDB" id="A0A9N9CU85"/>
<dbReference type="OrthoDB" id="10252171at2759"/>
<dbReference type="InterPro" id="IPR011009">
    <property type="entry name" value="Kinase-like_dom_sf"/>
</dbReference>
<dbReference type="PANTHER" id="PTHR24346:SF51">
    <property type="entry name" value="PAS DOMAIN-CONTAINING SERINE_THREONINE-PROTEIN KINASE"/>
    <property type="match status" value="1"/>
</dbReference>
<dbReference type="PROSITE" id="PS50011">
    <property type="entry name" value="PROTEIN_KINASE_DOM"/>
    <property type="match status" value="1"/>
</dbReference>
<gene>
    <name evidence="5" type="ORF">POCULU_LOCUS8007</name>
</gene>
<dbReference type="Pfam" id="PF00069">
    <property type="entry name" value="Pkinase"/>
    <property type="match status" value="1"/>
</dbReference>
<dbReference type="SMART" id="SM00220">
    <property type="entry name" value="S_TKc"/>
    <property type="match status" value="1"/>
</dbReference>
<keyword evidence="1" id="KW-0547">Nucleotide-binding</keyword>
<dbReference type="EMBL" id="CAJVPJ010002072">
    <property type="protein sequence ID" value="CAG8612305.1"/>
    <property type="molecule type" value="Genomic_DNA"/>
</dbReference>
<dbReference type="Gene3D" id="1.10.510.10">
    <property type="entry name" value="Transferase(Phosphotransferase) domain 1"/>
    <property type="match status" value="1"/>
</dbReference>
<dbReference type="SUPFAM" id="SSF56112">
    <property type="entry name" value="Protein kinase-like (PK-like)"/>
    <property type="match status" value="1"/>
</dbReference>
<proteinExistence type="predicted"/>
<evidence type="ECO:0000256" key="3">
    <source>
        <dbReference type="SAM" id="MobiDB-lite"/>
    </source>
</evidence>
<feature type="domain" description="Protein kinase" evidence="4">
    <location>
        <begin position="10"/>
        <end position="370"/>
    </location>
</feature>
<feature type="compositionally biased region" description="Basic and acidic residues" evidence="3">
    <location>
        <begin position="9"/>
        <end position="24"/>
    </location>
</feature>
<dbReference type="PANTHER" id="PTHR24346">
    <property type="entry name" value="MAP/MICROTUBULE AFFINITY-REGULATING KINASE"/>
    <property type="match status" value="1"/>
</dbReference>
<sequence>MTSSTYNSRFKDKDRRGNADRGTVDDEQSNSDDEEKFSTSKFLAAGGGLPTQDGTSPVLIYQQTKNRLIARLYSAVTRAKTTDDYKILPIAYGVVKLHTMRKIKKRCELVVLKFVFKSRIFVDSWIHHEVLRQRYTFHTPRHLSHYNERYYYIESPRTGMDLFGYIDRCPKLKSNRVACAVGRLHKNDVVNRDSKDEIVILDEDGNIRLIDFASVAYIQEGKQYNTFRGTLDYDYAAPETLTGQEYDSPPQDIKKVQVGHCYELFVTTDETDLTAMVQACYIFYQLSNCVLKMQATDGRSPWAIYHLHVLQSSLNPHELINRQRDVRHNYQFECLRRKQRALDYMVTWSPTLSHTVREIPIRLVPIDRFLFHHHHHALPIKQRASKVQEVLQIMVRNCDTSSSDKLHERQIKELNERKSELSLKMSYNGVERTIAKGTG</sequence>
<dbReference type="GO" id="GO:0045719">
    <property type="term" value="P:negative regulation of glycogen biosynthetic process"/>
    <property type="evidence" value="ECO:0007669"/>
    <property type="project" value="TreeGrafter"/>
</dbReference>
<feature type="region of interest" description="Disordered" evidence="3">
    <location>
        <begin position="1"/>
        <end position="37"/>
    </location>
</feature>
<dbReference type="Proteomes" id="UP000789572">
    <property type="component" value="Unassembled WGS sequence"/>
</dbReference>
<evidence type="ECO:0000256" key="2">
    <source>
        <dbReference type="ARBA" id="ARBA00022840"/>
    </source>
</evidence>
<dbReference type="GO" id="GO:0004674">
    <property type="term" value="F:protein serine/threonine kinase activity"/>
    <property type="evidence" value="ECO:0007669"/>
    <property type="project" value="TreeGrafter"/>
</dbReference>
<reference evidence="5" key="1">
    <citation type="submission" date="2021-06" db="EMBL/GenBank/DDBJ databases">
        <authorList>
            <person name="Kallberg Y."/>
            <person name="Tangrot J."/>
            <person name="Rosling A."/>
        </authorList>
    </citation>
    <scope>NUCLEOTIDE SEQUENCE</scope>
    <source>
        <strain evidence="5">IA702</strain>
    </source>
</reference>
<evidence type="ECO:0000313" key="6">
    <source>
        <dbReference type="Proteomes" id="UP000789572"/>
    </source>
</evidence>
<dbReference type="GO" id="GO:0035556">
    <property type="term" value="P:intracellular signal transduction"/>
    <property type="evidence" value="ECO:0007669"/>
    <property type="project" value="TreeGrafter"/>
</dbReference>
<keyword evidence="6" id="KW-1185">Reference proteome</keyword>
<dbReference type="GO" id="GO:0005634">
    <property type="term" value="C:nucleus"/>
    <property type="evidence" value="ECO:0007669"/>
    <property type="project" value="TreeGrafter"/>
</dbReference>
<dbReference type="Gene3D" id="3.30.200.20">
    <property type="entry name" value="Phosphorylase Kinase, domain 1"/>
    <property type="match status" value="1"/>
</dbReference>
<dbReference type="GO" id="GO:0005524">
    <property type="term" value="F:ATP binding"/>
    <property type="evidence" value="ECO:0007669"/>
    <property type="project" value="UniProtKB-KW"/>
</dbReference>
<feature type="compositionally biased region" description="Acidic residues" evidence="3">
    <location>
        <begin position="25"/>
        <end position="35"/>
    </location>
</feature>
<keyword evidence="2" id="KW-0067">ATP-binding</keyword>
<evidence type="ECO:0000256" key="1">
    <source>
        <dbReference type="ARBA" id="ARBA00022741"/>
    </source>
</evidence>